<organism evidence="2 3">
    <name type="scientific">Helianthus annuus</name>
    <name type="common">Common sunflower</name>
    <dbReference type="NCBI Taxonomy" id="4232"/>
    <lineage>
        <taxon>Eukaryota</taxon>
        <taxon>Viridiplantae</taxon>
        <taxon>Streptophyta</taxon>
        <taxon>Embryophyta</taxon>
        <taxon>Tracheophyta</taxon>
        <taxon>Spermatophyta</taxon>
        <taxon>Magnoliopsida</taxon>
        <taxon>eudicotyledons</taxon>
        <taxon>Gunneridae</taxon>
        <taxon>Pentapetalae</taxon>
        <taxon>asterids</taxon>
        <taxon>campanulids</taxon>
        <taxon>Asterales</taxon>
        <taxon>Asteraceae</taxon>
        <taxon>Asteroideae</taxon>
        <taxon>Heliantheae alliance</taxon>
        <taxon>Heliantheae</taxon>
        <taxon>Helianthus</taxon>
    </lineage>
</organism>
<dbReference type="AlphaFoldDB" id="A0A9K3HCG5"/>
<dbReference type="Gramene" id="mRNA:HanXRQr2_Chr13g0595021">
    <property type="protein sequence ID" value="CDS:HanXRQr2_Chr13g0595021.1"/>
    <property type="gene ID" value="HanXRQr2_Chr13g0595021"/>
</dbReference>
<protein>
    <submittedName>
        <fullName evidence="2">Uncharacterized protein</fullName>
    </submittedName>
</protein>
<gene>
    <name evidence="2" type="ORF">HanXRQr2_Chr13g0595021</name>
</gene>
<evidence type="ECO:0000313" key="2">
    <source>
        <dbReference type="EMBL" id="KAF5773983.1"/>
    </source>
</evidence>
<dbReference type="EMBL" id="MNCJ02000328">
    <property type="protein sequence ID" value="KAF5773983.1"/>
    <property type="molecule type" value="Genomic_DNA"/>
</dbReference>
<reference evidence="2" key="1">
    <citation type="journal article" date="2017" name="Nature">
        <title>The sunflower genome provides insights into oil metabolism, flowering and Asterid evolution.</title>
        <authorList>
            <person name="Badouin H."/>
            <person name="Gouzy J."/>
            <person name="Grassa C.J."/>
            <person name="Murat F."/>
            <person name="Staton S.E."/>
            <person name="Cottret L."/>
            <person name="Lelandais-Briere C."/>
            <person name="Owens G.L."/>
            <person name="Carrere S."/>
            <person name="Mayjonade B."/>
            <person name="Legrand L."/>
            <person name="Gill N."/>
            <person name="Kane N.C."/>
            <person name="Bowers J.E."/>
            <person name="Hubner S."/>
            <person name="Bellec A."/>
            <person name="Berard A."/>
            <person name="Berges H."/>
            <person name="Blanchet N."/>
            <person name="Boniface M.C."/>
            <person name="Brunel D."/>
            <person name="Catrice O."/>
            <person name="Chaidir N."/>
            <person name="Claudel C."/>
            <person name="Donnadieu C."/>
            <person name="Faraut T."/>
            <person name="Fievet G."/>
            <person name="Helmstetter N."/>
            <person name="King M."/>
            <person name="Knapp S.J."/>
            <person name="Lai Z."/>
            <person name="Le Paslier M.C."/>
            <person name="Lippi Y."/>
            <person name="Lorenzon L."/>
            <person name="Mandel J.R."/>
            <person name="Marage G."/>
            <person name="Marchand G."/>
            <person name="Marquand E."/>
            <person name="Bret-Mestries E."/>
            <person name="Morien E."/>
            <person name="Nambeesan S."/>
            <person name="Nguyen T."/>
            <person name="Pegot-Espagnet P."/>
            <person name="Pouilly N."/>
            <person name="Raftis F."/>
            <person name="Sallet E."/>
            <person name="Schiex T."/>
            <person name="Thomas J."/>
            <person name="Vandecasteele C."/>
            <person name="Vares D."/>
            <person name="Vear F."/>
            <person name="Vautrin S."/>
            <person name="Crespi M."/>
            <person name="Mangin B."/>
            <person name="Burke J.M."/>
            <person name="Salse J."/>
            <person name="Munos S."/>
            <person name="Vincourt P."/>
            <person name="Rieseberg L.H."/>
            <person name="Langlade N.B."/>
        </authorList>
    </citation>
    <scope>NUCLEOTIDE SEQUENCE</scope>
    <source>
        <tissue evidence="2">Leaves</tissue>
    </source>
</reference>
<comment type="caution">
    <text evidence="2">The sequence shown here is derived from an EMBL/GenBank/DDBJ whole genome shotgun (WGS) entry which is preliminary data.</text>
</comment>
<reference evidence="2" key="2">
    <citation type="submission" date="2020-06" db="EMBL/GenBank/DDBJ databases">
        <title>Helianthus annuus Genome sequencing and assembly Release 2.</title>
        <authorList>
            <person name="Gouzy J."/>
            <person name="Langlade N."/>
            <person name="Munos S."/>
        </authorList>
    </citation>
    <scope>NUCLEOTIDE SEQUENCE</scope>
    <source>
        <tissue evidence="2">Leaves</tissue>
    </source>
</reference>
<feature type="region of interest" description="Disordered" evidence="1">
    <location>
        <begin position="1"/>
        <end position="29"/>
    </location>
</feature>
<dbReference type="Proteomes" id="UP000215914">
    <property type="component" value="Unassembled WGS sequence"/>
</dbReference>
<evidence type="ECO:0000256" key="1">
    <source>
        <dbReference type="SAM" id="MobiDB-lite"/>
    </source>
</evidence>
<proteinExistence type="predicted"/>
<evidence type="ECO:0000313" key="3">
    <source>
        <dbReference type="Proteomes" id="UP000215914"/>
    </source>
</evidence>
<name>A0A9K3HCG5_HELAN</name>
<sequence length="49" mass="5259">MSRTTGPRQGPLVRGEDHRSEKLPPLTTPPVISLSSPFLLSLSLSLSVC</sequence>
<accession>A0A9K3HCG5</accession>
<keyword evidence="3" id="KW-1185">Reference proteome</keyword>